<comment type="similarity">
    <text evidence="7">Belongs to the binding-protein-dependent transport system permease family.</text>
</comment>
<feature type="transmembrane region" description="Helical" evidence="7">
    <location>
        <begin position="62"/>
        <end position="80"/>
    </location>
</feature>
<comment type="subcellular location">
    <subcellularLocation>
        <location evidence="1 7">Cell membrane</location>
        <topology evidence="1 7">Multi-pass membrane protein</topology>
    </subcellularLocation>
</comment>
<dbReference type="Proteomes" id="UP000317078">
    <property type="component" value="Unassembled WGS sequence"/>
</dbReference>
<evidence type="ECO:0000256" key="6">
    <source>
        <dbReference type="ARBA" id="ARBA00023136"/>
    </source>
</evidence>
<evidence type="ECO:0000313" key="10">
    <source>
        <dbReference type="Proteomes" id="UP000317078"/>
    </source>
</evidence>
<dbReference type="Gene3D" id="1.10.3720.10">
    <property type="entry name" value="MetI-like"/>
    <property type="match status" value="1"/>
</dbReference>
<evidence type="ECO:0000256" key="7">
    <source>
        <dbReference type="RuleBase" id="RU363032"/>
    </source>
</evidence>
<dbReference type="Pfam" id="PF00528">
    <property type="entry name" value="BPD_transp_1"/>
    <property type="match status" value="1"/>
</dbReference>
<dbReference type="InterPro" id="IPR035906">
    <property type="entry name" value="MetI-like_sf"/>
</dbReference>
<dbReference type="CDD" id="cd06261">
    <property type="entry name" value="TM_PBP2"/>
    <property type="match status" value="1"/>
</dbReference>
<dbReference type="PANTHER" id="PTHR30151">
    <property type="entry name" value="ALKANE SULFONATE ABC TRANSPORTER-RELATED, MEMBRANE SUBUNIT"/>
    <property type="match status" value="1"/>
</dbReference>
<sequence>MRALVPPLLGALGFVALWQAAVLLGVADPVLLPSPAETARDTWAALATGTLAHDLGRTVTRTLLSFAIASAIGVPLGVALGARERLYRAVEFVVDFFRSTPASALFPLFLVLFGTGEATKIAVAAFGAALVILFNAAYGVMNARRTRVLAARVMGAGSARILVDVLVWEALPQILVGMRQGVSLALVIVVVAEMFIGSTDGLGQRVINAQMLFESGLMYGAIFVAGALGYALNLLFLLLEKRFVHWSGR</sequence>
<keyword evidence="3" id="KW-1003">Cell membrane</keyword>
<feature type="domain" description="ABC transmembrane type-1" evidence="8">
    <location>
        <begin position="55"/>
        <end position="240"/>
    </location>
</feature>
<proteinExistence type="inferred from homology"/>
<evidence type="ECO:0000313" key="9">
    <source>
        <dbReference type="EMBL" id="TPG53397.1"/>
    </source>
</evidence>
<evidence type="ECO:0000256" key="1">
    <source>
        <dbReference type="ARBA" id="ARBA00004651"/>
    </source>
</evidence>
<evidence type="ECO:0000256" key="2">
    <source>
        <dbReference type="ARBA" id="ARBA00022448"/>
    </source>
</evidence>
<dbReference type="PROSITE" id="PS50928">
    <property type="entry name" value="ABC_TM1"/>
    <property type="match status" value="1"/>
</dbReference>
<comment type="caution">
    <text evidence="9">The sequence shown here is derived from an EMBL/GenBank/DDBJ whole genome shotgun (WGS) entry which is preliminary data.</text>
</comment>
<keyword evidence="6 7" id="KW-0472">Membrane</keyword>
<dbReference type="PANTHER" id="PTHR30151:SF0">
    <property type="entry name" value="ABC TRANSPORTER PERMEASE PROTEIN MJ0413-RELATED"/>
    <property type="match status" value="1"/>
</dbReference>
<keyword evidence="10" id="KW-1185">Reference proteome</keyword>
<name>A0A502FUU8_9PROT</name>
<evidence type="ECO:0000256" key="4">
    <source>
        <dbReference type="ARBA" id="ARBA00022692"/>
    </source>
</evidence>
<dbReference type="OrthoDB" id="8138334at2"/>
<feature type="transmembrane region" description="Helical" evidence="7">
    <location>
        <begin position="92"/>
        <end position="115"/>
    </location>
</feature>
<dbReference type="GO" id="GO:0055085">
    <property type="term" value="P:transmembrane transport"/>
    <property type="evidence" value="ECO:0007669"/>
    <property type="project" value="InterPro"/>
</dbReference>
<dbReference type="GO" id="GO:0005886">
    <property type="term" value="C:plasma membrane"/>
    <property type="evidence" value="ECO:0007669"/>
    <property type="project" value="UniProtKB-SubCell"/>
</dbReference>
<dbReference type="InterPro" id="IPR000515">
    <property type="entry name" value="MetI-like"/>
</dbReference>
<dbReference type="EMBL" id="RCZP01000017">
    <property type="protein sequence ID" value="TPG53397.1"/>
    <property type="molecule type" value="Genomic_DNA"/>
</dbReference>
<reference evidence="9 10" key="1">
    <citation type="journal article" date="2019" name="Environ. Microbiol.">
        <title>Species interactions and distinct microbial communities in high Arctic permafrost affected cryosols are associated with the CH4 and CO2 gas fluxes.</title>
        <authorList>
            <person name="Altshuler I."/>
            <person name="Hamel J."/>
            <person name="Turney S."/>
            <person name="Magnuson E."/>
            <person name="Levesque R."/>
            <person name="Greer C."/>
            <person name="Whyte L.G."/>
        </authorList>
    </citation>
    <scope>NUCLEOTIDE SEQUENCE [LARGE SCALE GENOMIC DNA]</scope>
    <source>
        <strain evidence="9 10">S9.3B</strain>
    </source>
</reference>
<keyword evidence="4 7" id="KW-0812">Transmembrane</keyword>
<dbReference type="SUPFAM" id="SSF161098">
    <property type="entry name" value="MetI-like"/>
    <property type="match status" value="1"/>
</dbReference>
<feature type="transmembrane region" description="Helical" evidence="7">
    <location>
        <begin position="217"/>
        <end position="239"/>
    </location>
</feature>
<evidence type="ECO:0000259" key="8">
    <source>
        <dbReference type="PROSITE" id="PS50928"/>
    </source>
</evidence>
<evidence type="ECO:0000256" key="3">
    <source>
        <dbReference type="ARBA" id="ARBA00022475"/>
    </source>
</evidence>
<feature type="transmembrane region" description="Helical" evidence="7">
    <location>
        <begin position="121"/>
        <end position="141"/>
    </location>
</feature>
<feature type="transmembrane region" description="Helical" evidence="7">
    <location>
        <begin position="174"/>
        <end position="196"/>
    </location>
</feature>
<keyword evidence="2 7" id="KW-0813">Transport</keyword>
<organism evidence="9 10">
    <name type="scientific">Muricoccus nepalensis</name>
    <dbReference type="NCBI Taxonomy" id="1854500"/>
    <lineage>
        <taxon>Bacteria</taxon>
        <taxon>Pseudomonadati</taxon>
        <taxon>Pseudomonadota</taxon>
        <taxon>Alphaproteobacteria</taxon>
        <taxon>Acetobacterales</taxon>
        <taxon>Roseomonadaceae</taxon>
        <taxon>Muricoccus</taxon>
    </lineage>
</organism>
<gene>
    <name evidence="9" type="ORF">EAH89_16750</name>
</gene>
<keyword evidence="5 7" id="KW-1133">Transmembrane helix</keyword>
<accession>A0A502FUU8</accession>
<dbReference type="RefSeq" id="WP_140884878.1">
    <property type="nucleotide sequence ID" value="NZ_RCZP01000017.1"/>
</dbReference>
<dbReference type="AlphaFoldDB" id="A0A502FUU8"/>
<protein>
    <submittedName>
        <fullName evidence="9">ABC transporter permease</fullName>
    </submittedName>
</protein>
<evidence type="ECO:0000256" key="5">
    <source>
        <dbReference type="ARBA" id="ARBA00022989"/>
    </source>
</evidence>